<dbReference type="EMBL" id="JAIPUX010000439">
    <property type="protein sequence ID" value="KAH0630589.1"/>
    <property type="molecule type" value="Genomic_DNA"/>
</dbReference>
<gene>
    <name evidence="4" type="ORF">JD844_013787</name>
</gene>
<dbReference type="Pfam" id="PF02023">
    <property type="entry name" value="SCAN"/>
    <property type="match status" value="1"/>
</dbReference>
<evidence type="ECO:0000313" key="4">
    <source>
        <dbReference type="EMBL" id="KAH0630589.1"/>
    </source>
</evidence>
<evidence type="ECO:0000259" key="3">
    <source>
        <dbReference type="PROSITE" id="PS50804"/>
    </source>
</evidence>
<evidence type="ECO:0000256" key="1">
    <source>
        <dbReference type="ARBA" id="ARBA00023242"/>
    </source>
</evidence>
<accession>A0ABQ7TM57</accession>
<dbReference type="PANTHER" id="PTHR45935:SF15">
    <property type="entry name" value="SCAN BOX DOMAIN-CONTAINING PROTEIN"/>
    <property type="match status" value="1"/>
</dbReference>
<feature type="region of interest" description="Disordered" evidence="2">
    <location>
        <begin position="1"/>
        <end position="121"/>
    </location>
</feature>
<feature type="non-terminal residue" evidence="4">
    <location>
        <position position="297"/>
    </location>
</feature>
<dbReference type="SUPFAM" id="SSF47353">
    <property type="entry name" value="Retrovirus capsid dimerization domain-like"/>
    <property type="match status" value="1"/>
</dbReference>
<reference evidence="4 5" key="1">
    <citation type="journal article" date="2022" name="Gigascience">
        <title>A chromosome-level genome assembly and annotation of the desert horned lizard, Phrynosoma platyrhinos, provides insight into chromosomal rearrangements among reptiles.</title>
        <authorList>
            <person name="Koochekian N."/>
            <person name="Ascanio A."/>
            <person name="Farleigh K."/>
            <person name="Card D.C."/>
            <person name="Schield D.R."/>
            <person name="Castoe T.A."/>
            <person name="Jezkova T."/>
        </authorList>
    </citation>
    <scope>NUCLEOTIDE SEQUENCE [LARGE SCALE GENOMIC DNA]</scope>
    <source>
        <strain evidence="4">NK-2021</strain>
    </source>
</reference>
<name>A0ABQ7TM57_PHRPL</name>
<organism evidence="4 5">
    <name type="scientific">Phrynosoma platyrhinos</name>
    <name type="common">Desert horned lizard</name>
    <dbReference type="NCBI Taxonomy" id="52577"/>
    <lineage>
        <taxon>Eukaryota</taxon>
        <taxon>Metazoa</taxon>
        <taxon>Chordata</taxon>
        <taxon>Craniata</taxon>
        <taxon>Vertebrata</taxon>
        <taxon>Euteleostomi</taxon>
        <taxon>Lepidosauria</taxon>
        <taxon>Squamata</taxon>
        <taxon>Bifurcata</taxon>
        <taxon>Unidentata</taxon>
        <taxon>Episquamata</taxon>
        <taxon>Toxicofera</taxon>
        <taxon>Iguania</taxon>
        <taxon>Phrynosomatidae</taxon>
        <taxon>Phrynosomatinae</taxon>
        <taxon>Phrynosoma</taxon>
    </lineage>
</organism>
<feature type="region of interest" description="Disordered" evidence="2">
    <location>
        <begin position="248"/>
        <end position="297"/>
    </location>
</feature>
<keyword evidence="5" id="KW-1185">Reference proteome</keyword>
<dbReference type="PANTHER" id="PTHR45935">
    <property type="entry name" value="PROTEIN ZBED8-RELATED"/>
    <property type="match status" value="1"/>
</dbReference>
<dbReference type="Proteomes" id="UP000826234">
    <property type="component" value="Unassembled WGS sequence"/>
</dbReference>
<proteinExistence type="predicted"/>
<dbReference type="InterPro" id="IPR038269">
    <property type="entry name" value="SCAN_sf"/>
</dbReference>
<protein>
    <recommendedName>
        <fullName evidence="3">SCAN box domain-containing protein</fullName>
    </recommendedName>
</protein>
<feature type="compositionally biased region" description="Polar residues" evidence="2">
    <location>
        <begin position="19"/>
        <end position="35"/>
    </location>
</feature>
<feature type="compositionally biased region" description="Basic and acidic residues" evidence="2">
    <location>
        <begin position="288"/>
        <end position="297"/>
    </location>
</feature>
<feature type="compositionally biased region" description="Basic and acidic residues" evidence="2">
    <location>
        <begin position="104"/>
        <end position="121"/>
    </location>
</feature>
<keyword evidence="1" id="KW-0539">Nucleus</keyword>
<evidence type="ECO:0000256" key="2">
    <source>
        <dbReference type="SAM" id="MobiDB-lite"/>
    </source>
</evidence>
<sequence>MKVKEATAGGPDPLGAPNKSGNSFQAMTSRGSQCEVTVPQIKSEPEPEEGESQLWEGQWQDFLKTEEPSCSGWGNVAPSEAKPSLVLSEAQPKEEEEISSMSLKTEEQESHMDEKEETLSDRKTNVELQRQRFRGFRYKEAEGPRAAYLQLEELCYGWLEPERRTKEEILELLVLEQFLAILPREMERWVRERCPVSCDWAVELAEDFLQWQEEAEEWGEQDMGRVQEFGVTFSKVNQTLMNTGKKGFGRAVKQENDRDSEMFGDDRQMDEEESQGTPSTGYEEDEEIYCKQEGLEG</sequence>
<dbReference type="Gene3D" id="1.10.4020.10">
    <property type="entry name" value="DNA breaking-rejoining enzymes"/>
    <property type="match status" value="1"/>
</dbReference>
<dbReference type="SMART" id="SM00431">
    <property type="entry name" value="SCAN"/>
    <property type="match status" value="1"/>
</dbReference>
<dbReference type="PROSITE" id="PS50804">
    <property type="entry name" value="SCAN_BOX"/>
    <property type="match status" value="1"/>
</dbReference>
<dbReference type="InterPro" id="IPR003309">
    <property type="entry name" value="SCAN_dom"/>
</dbReference>
<feature type="domain" description="SCAN box" evidence="3">
    <location>
        <begin position="130"/>
        <end position="208"/>
    </location>
</feature>
<evidence type="ECO:0000313" key="5">
    <source>
        <dbReference type="Proteomes" id="UP000826234"/>
    </source>
</evidence>
<feature type="compositionally biased region" description="Basic and acidic residues" evidence="2">
    <location>
        <begin position="252"/>
        <end position="267"/>
    </location>
</feature>
<comment type="caution">
    <text evidence="4">The sequence shown here is derived from an EMBL/GenBank/DDBJ whole genome shotgun (WGS) entry which is preliminary data.</text>
</comment>
<dbReference type="InterPro" id="IPR050916">
    <property type="entry name" value="SCAN-C2H2_zinc_finger"/>
</dbReference>